<dbReference type="InterPro" id="IPR008042">
    <property type="entry name" value="Retrotrans_Pao"/>
</dbReference>
<gene>
    <name evidence="1" type="primary">AVEN_150243_1</name>
    <name evidence="1" type="ORF">TNIN_42401</name>
</gene>
<dbReference type="OrthoDB" id="6427579at2759"/>
<keyword evidence="2" id="KW-1185">Reference proteome</keyword>
<evidence type="ECO:0000313" key="1">
    <source>
        <dbReference type="EMBL" id="GFS41693.1"/>
    </source>
</evidence>
<proteinExistence type="predicted"/>
<evidence type="ECO:0000313" key="2">
    <source>
        <dbReference type="Proteomes" id="UP000886998"/>
    </source>
</evidence>
<dbReference type="Proteomes" id="UP000886998">
    <property type="component" value="Unassembled WGS sequence"/>
</dbReference>
<dbReference type="EMBL" id="BMAV01025473">
    <property type="protein sequence ID" value="GFS41693.1"/>
    <property type="molecule type" value="Genomic_DNA"/>
</dbReference>
<organism evidence="1 2">
    <name type="scientific">Trichonephila inaurata madagascariensis</name>
    <dbReference type="NCBI Taxonomy" id="2747483"/>
    <lineage>
        <taxon>Eukaryota</taxon>
        <taxon>Metazoa</taxon>
        <taxon>Ecdysozoa</taxon>
        <taxon>Arthropoda</taxon>
        <taxon>Chelicerata</taxon>
        <taxon>Arachnida</taxon>
        <taxon>Araneae</taxon>
        <taxon>Araneomorphae</taxon>
        <taxon>Entelegynae</taxon>
        <taxon>Araneoidea</taxon>
        <taxon>Nephilidae</taxon>
        <taxon>Trichonephila</taxon>
        <taxon>Trichonephila inaurata</taxon>
    </lineage>
</organism>
<reference evidence="1" key="1">
    <citation type="submission" date="2020-08" db="EMBL/GenBank/DDBJ databases">
        <title>Multicomponent nature underlies the extraordinary mechanical properties of spider dragline silk.</title>
        <authorList>
            <person name="Kono N."/>
            <person name="Nakamura H."/>
            <person name="Mori M."/>
            <person name="Yoshida Y."/>
            <person name="Ohtoshi R."/>
            <person name="Malay A.D."/>
            <person name="Moran D.A.P."/>
            <person name="Tomita M."/>
            <person name="Numata K."/>
            <person name="Arakawa K."/>
        </authorList>
    </citation>
    <scope>NUCLEOTIDE SEQUENCE</scope>
</reference>
<dbReference type="Pfam" id="PF05380">
    <property type="entry name" value="Peptidase_A17"/>
    <property type="match status" value="1"/>
</dbReference>
<name>A0A8X6IG12_9ARAC</name>
<accession>A0A8X6IG12</accession>
<comment type="caution">
    <text evidence="1">The sequence shown here is derived from an EMBL/GenBank/DDBJ whole genome shotgun (WGS) entry which is preliminary data.</text>
</comment>
<protein>
    <submittedName>
        <fullName evidence="1">Uncharacterized protein</fullName>
    </submittedName>
</protein>
<sequence>MNEASFELRCWTHTGVKYQESQNVLGLKWDTETDELYCVDPQVDMEASEVVTKRKLLSIVNSIHDLIGFTSPATLLPKLLFQEAWRNKLG</sequence>
<dbReference type="AlphaFoldDB" id="A0A8X6IG12"/>